<dbReference type="AlphaFoldDB" id="A0A023G4P9"/>
<evidence type="ECO:0000256" key="1">
    <source>
        <dbReference type="SAM" id="SignalP"/>
    </source>
</evidence>
<accession>A0A023G4P9</accession>
<feature type="signal peptide" evidence="1">
    <location>
        <begin position="1"/>
        <end position="20"/>
    </location>
</feature>
<evidence type="ECO:0000313" key="2">
    <source>
        <dbReference type="EMBL" id="JAC27848.1"/>
    </source>
</evidence>
<protein>
    <submittedName>
        <fullName evidence="2">Putative secreted protein</fullName>
    </submittedName>
</protein>
<organism evidence="2">
    <name type="scientific">Amblyomma triste</name>
    <name type="common">Neotropical tick</name>
    <dbReference type="NCBI Taxonomy" id="251400"/>
    <lineage>
        <taxon>Eukaryota</taxon>
        <taxon>Metazoa</taxon>
        <taxon>Ecdysozoa</taxon>
        <taxon>Arthropoda</taxon>
        <taxon>Chelicerata</taxon>
        <taxon>Arachnida</taxon>
        <taxon>Acari</taxon>
        <taxon>Parasitiformes</taxon>
        <taxon>Ixodida</taxon>
        <taxon>Ixodoidea</taxon>
        <taxon>Ixodidae</taxon>
        <taxon>Amblyomminae</taxon>
        <taxon>Amblyomma</taxon>
    </lineage>
</organism>
<feature type="chain" id="PRO_5001518213" evidence="1">
    <location>
        <begin position="21"/>
        <end position="135"/>
    </location>
</feature>
<name>A0A023G4P9_AMBTT</name>
<keyword evidence="1" id="KW-0732">Signal</keyword>
<sequence>MKSAIPFAFIVFAMVMTAKGQIPSGSLRQRPGSGLGQGLGPVVQGQRLRPGVQGQRLGPGVQGQRPGAVVQGQAFANGQGYGQPQGRPRPVPSPCLGPCSFGQNLGEPCGLGCQCGVSFIRTPDPHGRLQCVAKL</sequence>
<reference evidence="2" key="1">
    <citation type="submission" date="2014-03" db="EMBL/GenBank/DDBJ databases">
        <title>The sialotranscriptome of Amblyomma triste, Amblyomma parvum and Amblyomma cajennense ticks, uncovered by 454-based RNA-seq.</title>
        <authorList>
            <person name="Garcia G.R."/>
            <person name="Gardinassi L.G."/>
            <person name="Ribeiro J.M."/>
            <person name="Anatriello E."/>
            <person name="Ferreira B.R."/>
            <person name="Moreira H.N."/>
            <person name="Mafra C."/>
            <person name="Olegario M.M."/>
            <person name="Szabo P.J."/>
            <person name="Miranda-Santos I.K."/>
            <person name="Maruyama S.R."/>
        </authorList>
    </citation>
    <scope>NUCLEOTIDE SEQUENCE</scope>
    <source>
        <strain evidence="2">Mato Grasso do Sul</strain>
        <tissue evidence="2">Salivary glands</tissue>
    </source>
</reference>
<proteinExistence type="evidence at transcript level"/>
<dbReference type="EMBL" id="GBBM01007570">
    <property type="protein sequence ID" value="JAC27848.1"/>
    <property type="molecule type" value="mRNA"/>
</dbReference>